<keyword evidence="5" id="KW-0206">Cytoskeleton</keyword>
<dbReference type="Pfam" id="PF06886">
    <property type="entry name" value="TPX2"/>
    <property type="match status" value="1"/>
</dbReference>
<feature type="domain" description="TPX2 C-terminal" evidence="8">
    <location>
        <begin position="484"/>
        <end position="551"/>
    </location>
</feature>
<proteinExistence type="inferred from homology"/>
<feature type="compositionally biased region" description="Basic and acidic residues" evidence="6">
    <location>
        <begin position="546"/>
        <end position="564"/>
    </location>
</feature>
<feature type="region of interest" description="Disordered" evidence="6">
    <location>
        <begin position="403"/>
        <end position="463"/>
    </location>
</feature>
<keyword evidence="7" id="KW-1133">Transmembrane helix</keyword>
<dbReference type="AlphaFoldDB" id="A0A8X8WJJ3"/>
<comment type="similarity">
    <text evidence="2">Belongs to the TPX2 family.</text>
</comment>
<feature type="compositionally biased region" description="Polar residues" evidence="6">
    <location>
        <begin position="198"/>
        <end position="207"/>
    </location>
</feature>
<evidence type="ECO:0000256" key="5">
    <source>
        <dbReference type="ARBA" id="ARBA00023212"/>
    </source>
</evidence>
<dbReference type="GO" id="GO:0005874">
    <property type="term" value="C:microtubule"/>
    <property type="evidence" value="ECO:0007669"/>
    <property type="project" value="UniProtKB-KW"/>
</dbReference>
<feature type="region of interest" description="Disordered" evidence="6">
    <location>
        <begin position="539"/>
        <end position="564"/>
    </location>
</feature>
<evidence type="ECO:0000256" key="6">
    <source>
        <dbReference type="SAM" id="MobiDB-lite"/>
    </source>
</evidence>
<accession>A0A8X8WJJ3</accession>
<evidence type="ECO:0000256" key="1">
    <source>
        <dbReference type="ARBA" id="ARBA00004245"/>
    </source>
</evidence>
<feature type="region of interest" description="Disordered" evidence="6">
    <location>
        <begin position="269"/>
        <end position="371"/>
    </location>
</feature>
<organism evidence="9">
    <name type="scientific">Salvia splendens</name>
    <name type="common">Scarlet sage</name>
    <dbReference type="NCBI Taxonomy" id="180675"/>
    <lineage>
        <taxon>Eukaryota</taxon>
        <taxon>Viridiplantae</taxon>
        <taxon>Streptophyta</taxon>
        <taxon>Embryophyta</taxon>
        <taxon>Tracheophyta</taxon>
        <taxon>Spermatophyta</taxon>
        <taxon>Magnoliopsida</taxon>
        <taxon>eudicotyledons</taxon>
        <taxon>Gunneridae</taxon>
        <taxon>Pentapetalae</taxon>
        <taxon>asterids</taxon>
        <taxon>lamiids</taxon>
        <taxon>Lamiales</taxon>
        <taxon>Lamiaceae</taxon>
        <taxon>Nepetoideae</taxon>
        <taxon>Mentheae</taxon>
        <taxon>Salviinae</taxon>
        <taxon>Salvia</taxon>
        <taxon>Salvia subgen. Calosphace</taxon>
        <taxon>core Calosphace</taxon>
    </lineage>
</organism>
<evidence type="ECO:0000313" key="10">
    <source>
        <dbReference type="Proteomes" id="UP000298416"/>
    </source>
</evidence>
<sequence>MNSLQLSCFAASLRKHKLSIFASNAVCIVVSGVAFLLILGCCGASMGESLVERPTLDKKVLEIFLLVWHLVGGNGVMDEPFKPSGGLDVSISFGRFENDVLSWEKWSSFSPNRYLEEVGSLSTPGSVAQKKAYFEAHYKRIAARKAEELEEEKSIVPAARFLDEWRNDDCLESSCGIDAELGLSNGDRSVEVAAESEYASTNATSANEAKKDDDSFDSSKEKSTLDVFVDGIRERDSADVGVESEGCLADEGKDELSCEAVELGPNAAVEAASPEMEKPPRKKNGVKELTPKSNVARKANSTKRDTNSGRVQAKPLPSSTPRNYKAAPVSTPTSASQPLMKRANGSQVTKSTRGASKSLHKSLILDPSSLPAQSMTRRSLMVEKMGDKDIIRRAFKTFQNRMDGSCNEAKSSTVKKVSRMVTSTPPEARVSTPPIRRTRDDAEKASAQRNQGGTRSKPSETRLYRGSLVMDTKNTNISAASSSISFRSHDRAKKRKEFLKDLEAKSVAKAAENAQLSAKSKEEKDSEIRRLRKSLNFKAKPLPSFYKDRTKAHLEKDPHNKELH</sequence>
<feature type="compositionally biased region" description="Polar residues" evidence="6">
    <location>
        <begin position="403"/>
        <end position="425"/>
    </location>
</feature>
<feature type="compositionally biased region" description="Basic and acidic residues" evidence="6">
    <location>
        <begin position="208"/>
        <end position="222"/>
    </location>
</feature>
<keyword evidence="10" id="KW-1185">Reference proteome</keyword>
<feature type="compositionally biased region" description="Basic and acidic residues" evidence="6">
    <location>
        <begin position="437"/>
        <end position="446"/>
    </location>
</feature>
<keyword evidence="3" id="KW-0963">Cytoplasm</keyword>
<comment type="caution">
    <text evidence="9">The sequence shown here is derived from an EMBL/GenBank/DDBJ whole genome shotgun (WGS) entry which is preliminary data.</text>
</comment>
<name>A0A8X8WJJ3_SALSN</name>
<dbReference type="InterPro" id="IPR027329">
    <property type="entry name" value="TPX2_C"/>
</dbReference>
<gene>
    <name evidence="9" type="ORF">SASPL_142676</name>
</gene>
<dbReference type="EMBL" id="PNBA02000016">
    <property type="protein sequence ID" value="KAG6396525.1"/>
    <property type="molecule type" value="Genomic_DNA"/>
</dbReference>
<evidence type="ECO:0000256" key="2">
    <source>
        <dbReference type="ARBA" id="ARBA00005885"/>
    </source>
</evidence>
<evidence type="ECO:0000256" key="4">
    <source>
        <dbReference type="ARBA" id="ARBA00022701"/>
    </source>
</evidence>
<dbReference type="PANTHER" id="PTHR47286:SF2">
    <property type="entry name" value="F3I6.9 PROTEIN"/>
    <property type="match status" value="1"/>
</dbReference>
<dbReference type="PANTHER" id="PTHR47286">
    <property type="entry name" value="F3I6.9 PROTEIN"/>
    <property type="match status" value="1"/>
</dbReference>
<keyword evidence="4" id="KW-0493">Microtubule</keyword>
<reference evidence="9" key="1">
    <citation type="submission" date="2018-01" db="EMBL/GenBank/DDBJ databases">
        <authorList>
            <person name="Mao J.F."/>
        </authorList>
    </citation>
    <scope>NUCLEOTIDE SEQUENCE</scope>
    <source>
        <strain evidence="9">Huo1</strain>
        <tissue evidence="9">Leaf</tissue>
    </source>
</reference>
<feature type="compositionally biased region" description="Polar residues" evidence="6">
    <location>
        <begin position="344"/>
        <end position="355"/>
    </location>
</feature>
<reference evidence="9" key="2">
    <citation type="submission" date="2020-08" db="EMBL/GenBank/DDBJ databases">
        <title>Plant Genome Project.</title>
        <authorList>
            <person name="Zhang R.-G."/>
        </authorList>
    </citation>
    <scope>NUCLEOTIDE SEQUENCE</scope>
    <source>
        <strain evidence="9">Huo1</strain>
        <tissue evidence="9">Leaf</tissue>
    </source>
</reference>
<keyword evidence="7" id="KW-0472">Membrane</keyword>
<evidence type="ECO:0000313" key="9">
    <source>
        <dbReference type="EMBL" id="KAG6396525.1"/>
    </source>
</evidence>
<evidence type="ECO:0000256" key="7">
    <source>
        <dbReference type="SAM" id="Phobius"/>
    </source>
</evidence>
<feature type="compositionally biased region" description="Basic and acidic residues" evidence="6">
    <location>
        <begin position="275"/>
        <end position="290"/>
    </location>
</feature>
<dbReference type="Proteomes" id="UP000298416">
    <property type="component" value="Unassembled WGS sequence"/>
</dbReference>
<evidence type="ECO:0000259" key="8">
    <source>
        <dbReference type="Pfam" id="PF06886"/>
    </source>
</evidence>
<evidence type="ECO:0000256" key="3">
    <source>
        <dbReference type="ARBA" id="ARBA00022490"/>
    </source>
</evidence>
<feature type="region of interest" description="Disordered" evidence="6">
    <location>
        <begin position="197"/>
        <end position="222"/>
    </location>
</feature>
<feature type="transmembrane region" description="Helical" evidence="7">
    <location>
        <begin position="21"/>
        <end position="40"/>
    </location>
</feature>
<comment type="subcellular location">
    <subcellularLocation>
        <location evidence="1">Cytoplasm</location>
        <location evidence="1">Cytoskeleton</location>
    </subcellularLocation>
</comment>
<feature type="compositionally biased region" description="Polar residues" evidence="6">
    <location>
        <begin position="447"/>
        <end position="456"/>
    </location>
</feature>
<keyword evidence="7" id="KW-0812">Transmembrane</keyword>
<protein>
    <recommendedName>
        <fullName evidence="8">TPX2 C-terminal domain-containing protein</fullName>
    </recommendedName>
</protein>